<dbReference type="SMART" id="SM01331">
    <property type="entry name" value="DUF3635"/>
    <property type="match status" value="1"/>
</dbReference>
<evidence type="ECO:0000256" key="8">
    <source>
        <dbReference type="ARBA" id="ARBA00048679"/>
    </source>
</evidence>
<evidence type="ECO:0000256" key="4">
    <source>
        <dbReference type="ARBA" id="ARBA00022741"/>
    </source>
</evidence>
<evidence type="ECO:0000259" key="9">
    <source>
        <dbReference type="SMART" id="SM01331"/>
    </source>
</evidence>
<organism evidence="12">
    <name type="scientific">Nippostrongylus brasiliensis</name>
    <name type="common">Rat hookworm</name>
    <dbReference type="NCBI Taxonomy" id="27835"/>
    <lineage>
        <taxon>Eukaryota</taxon>
        <taxon>Metazoa</taxon>
        <taxon>Ecdysozoa</taxon>
        <taxon>Nematoda</taxon>
        <taxon>Chromadorea</taxon>
        <taxon>Rhabditida</taxon>
        <taxon>Rhabditina</taxon>
        <taxon>Rhabditomorpha</taxon>
        <taxon>Strongyloidea</taxon>
        <taxon>Heligmosomidae</taxon>
        <taxon>Nippostrongylus</taxon>
    </lineage>
</organism>
<dbReference type="InterPro" id="IPR024604">
    <property type="entry name" value="GSG2_C"/>
</dbReference>
<protein>
    <recommendedName>
        <fullName evidence="1">non-specific serine/threonine protein kinase</fullName>
        <ecNumber evidence="1">2.7.11.1</ecNumber>
    </recommendedName>
</protein>
<dbReference type="EC" id="2.7.11.1" evidence="1"/>
<accession>A0A0N4YMU5</accession>
<dbReference type="GO" id="GO:0035556">
    <property type="term" value="P:intracellular signal transduction"/>
    <property type="evidence" value="ECO:0007669"/>
    <property type="project" value="TreeGrafter"/>
</dbReference>
<dbReference type="GO" id="GO:0005737">
    <property type="term" value="C:cytoplasm"/>
    <property type="evidence" value="ECO:0007669"/>
    <property type="project" value="TreeGrafter"/>
</dbReference>
<dbReference type="OMA" id="HENCACT"/>
<evidence type="ECO:0000313" key="11">
    <source>
        <dbReference type="Proteomes" id="UP000271162"/>
    </source>
</evidence>
<evidence type="ECO:0000313" key="10">
    <source>
        <dbReference type="EMBL" id="VDL82247.1"/>
    </source>
</evidence>
<proteinExistence type="predicted"/>
<keyword evidence="4" id="KW-0547">Nucleotide-binding</keyword>
<gene>
    <name evidence="10" type="ORF">NBR_LOCUS18522</name>
</gene>
<dbReference type="AlphaFoldDB" id="A0A0N4YMU5"/>
<evidence type="ECO:0000256" key="1">
    <source>
        <dbReference type="ARBA" id="ARBA00012513"/>
    </source>
</evidence>
<dbReference type="GO" id="GO:0005634">
    <property type="term" value="C:nucleus"/>
    <property type="evidence" value="ECO:0007669"/>
    <property type="project" value="TreeGrafter"/>
</dbReference>
<feature type="domain" description="Serine/threonine-protein kinase haspin C-terminal" evidence="9">
    <location>
        <begin position="82"/>
        <end position="171"/>
    </location>
</feature>
<keyword evidence="5" id="KW-0418">Kinase</keyword>
<evidence type="ECO:0000313" key="12">
    <source>
        <dbReference type="WBParaSite" id="NBR_0001852101-mRNA-1"/>
    </source>
</evidence>
<dbReference type="WBParaSite" id="NBR_0001852101-mRNA-1">
    <property type="protein sequence ID" value="NBR_0001852101-mRNA-1"/>
    <property type="gene ID" value="NBR_0001852101"/>
</dbReference>
<reference evidence="10 11" key="2">
    <citation type="submission" date="2018-11" db="EMBL/GenBank/DDBJ databases">
        <authorList>
            <consortium name="Pathogen Informatics"/>
        </authorList>
    </citation>
    <scope>NUCLEOTIDE SEQUENCE [LARGE SCALE GENOMIC DNA]</scope>
</reference>
<comment type="catalytic activity">
    <reaction evidence="8">
        <text>L-seryl-[protein] + ATP = O-phospho-L-seryl-[protein] + ADP + H(+)</text>
        <dbReference type="Rhea" id="RHEA:17989"/>
        <dbReference type="Rhea" id="RHEA-COMP:9863"/>
        <dbReference type="Rhea" id="RHEA-COMP:11604"/>
        <dbReference type="ChEBI" id="CHEBI:15378"/>
        <dbReference type="ChEBI" id="CHEBI:29999"/>
        <dbReference type="ChEBI" id="CHEBI:30616"/>
        <dbReference type="ChEBI" id="CHEBI:83421"/>
        <dbReference type="ChEBI" id="CHEBI:456216"/>
        <dbReference type="EC" id="2.7.11.1"/>
    </reaction>
</comment>
<keyword evidence="11" id="KW-1185">Reference proteome</keyword>
<evidence type="ECO:0000256" key="5">
    <source>
        <dbReference type="ARBA" id="ARBA00022777"/>
    </source>
</evidence>
<dbReference type="PANTHER" id="PTHR24419:SF18">
    <property type="entry name" value="SERINE_THREONINE-PROTEIN KINASE HASPIN"/>
    <property type="match status" value="1"/>
</dbReference>
<dbReference type="Proteomes" id="UP000271162">
    <property type="component" value="Unassembled WGS sequence"/>
</dbReference>
<evidence type="ECO:0000256" key="7">
    <source>
        <dbReference type="ARBA" id="ARBA00047899"/>
    </source>
</evidence>
<dbReference type="Gene3D" id="1.10.510.10">
    <property type="entry name" value="Transferase(Phosphotransferase) domain 1"/>
    <property type="match status" value="1"/>
</dbReference>
<dbReference type="GO" id="GO:0072354">
    <property type="term" value="F:histone H3T3 kinase activity"/>
    <property type="evidence" value="ECO:0007669"/>
    <property type="project" value="TreeGrafter"/>
</dbReference>
<keyword evidence="6" id="KW-0067">ATP-binding</keyword>
<keyword evidence="3" id="KW-0808">Transferase</keyword>
<evidence type="ECO:0000256" key="2">
    <source>
        <dbReference type="ARBA" id="ARBA00022527"/>
    </source>
</evidence>
<keyword evidence="2" id="KW-0723">Serine/threonine-protein kinase</keyword>
<sequence length="178" mass="21116">MSALLQIAISLVVAEERLEFEHRDLHIGNALVLESKEDIQYRFAGGDMTLHCYGVKVHLIDFTLSRMSKEGTTIFRDLENDEELFNGDGDYQFDIYRMMRKSNQGDWLAFNPKSNCFWMHYLAMQLINKRKCKKAIPKKKRHELTSIWDHLLEFDSVRELFTHDDFYDLLQRHLLLKA</sequence>
<comment type="catalytic activity">
    <reaction evidence="7">
        <text>L-threonyl-[protein] + ATP = O-phospho-L-threonyl-[protein] + ADP + H(+)</text>
        <dbReference type="Rhea" id="RHEA:46608"/>
        <dbReference type="Rhea" id="RHEA-COMP:11060"/>
        <dbReference type="Rhea" id="RHEA-COMP:11605"/>
        <dbReference type="ChEBI" id="CHEBI:15378"/>
        <dbReference type="ChEBI" id="CHEBI:30013"/>
        <dbReference type="ChEBI" id="CHEBI:30616"/>
        <dbReference type="ChEBI" id="CHEBI:61977"/>
        <dbReference type="ChEBI" id="CHEBI:456216"/>
        <dbReference type="EC" id="2.7.11.1"/>
    </reaction>
</comment>
<evidence type="ECO:0000256" key="3">
    <source>
        <dbReference type="ARBA" id="ARBA00022679"/>
    </source>
</evidence>
<dbReference type="GO" id="GO:0000278">
    <property type="term" value="P:mitotic cell cycle"/>
    <property type="evidence" value="ECO:0007669"/>
    <property type="project" value="TreeGrafter"/>
</dbReference>
<dbReference type="Pfam" id="PF12330">
    <property type="entry name" value="Haspin_kinase"/>
    <property type="match status" value="1"/>
</dbReference>
<reference evidence="12" key="1">
    <citation type="submission" date="2017-02" db="UniProtKB">
        <authorList>
            <consortium name="WormBaseParasite"/>
        </authorList>
    </citation>
    <scope>IDENTIFICATION</scope>
</reference>
<evidence type="ECO:0000256" key="6">
    <source>
        <dbReference type="ARBA" id="ARBA00022840"/>
    </source>
</evidence>
<dbReference type="GO" id="GO:0005524">
    <property type="term" value="F:ATP binding"/>
    <property type="evidence" value="ECO:0007669"/>
    <property type="project" value="UniProtKB-KW"/>
</dbReference>
<dbReference type="STRING" id="27835.A0A0N4YMU5"/>
<name>A0A0N4YMU5_NIPBR</name>
<dbReference type="EMBL" id="UYSL01023489">
    <property type="protein sequence ID" value="VDL82247.1"/>
    <property type="molecule type" value="Genomic_DNA"/>
</dbReference>
<dbReference type="PANTHER" id="PTHR24419">
    <property type="entry name" value="INTERLEUKIN-1 RECEPTOR-ASSOCIATED KINASE"/>
    <property type="match status" value="1"/>
</dbReference>